<evidence type="ECO:0000313" key="2">
    <source>
        <dbReference type="EMBL" id="SDP45874.1"/>
    </source>
</evidence>
<organism evidence="2 3">
    <name type="scientific">Nakamurella panacisegetis</name>
    <dbReference type="NCBI Taxonomy" id="1090615"/>
    <lineage>
        <taxon>Bacteria</taxon>
        <taxon>Bacillati</taxon>
        <taxon>Actinomycetota</taxon>
        <taxon>Actinomycetes</taxon>
        <taxon>Nakamurellales</taxon>
        <taxon>Nakamurellaceae</taxon>
        <taxon>Nakamurella</taxon>
    </lineage>
</organism>
<evidence type="ECO:0000313" key="3">
    <source>
        <dbReference type="Proteomes" id="UP000198741"/>
    </source>
</evidence>
<keyword evidence="1" id="KW-1133">Transmembrane helix</keyword>
<gene>
    <name evidence="2" type="ORF">SAMN04515671_4323</name>
</gene>
<accession>A0A1H0SW36</accession>
<keyword evidence="1" id="KW-0812">Transmembrane</keyword>
<evidence type="ECO:0000256" key="1">
    <source>
        <dbReference type="SAM" id="Phobius"/>
    </source>
</evidence>
<keyword evidence="3" id="KW-1185">Reference proteome</keyword>
<dbReference type="AlphaFoldDB" id="A0A1H0SW36"/>
<feature type="transmembrane region" description="Helical" evidence="1">
    <location>
        <begin position="71"/>
        <end position="95"/>
    </location>
</feature>
<protein>
    <recommendedName>
        <fullName evidence="4">DUF3040 domain-containing protein</fullName>
    </recommendedName>
</protein>
<dbReference type="Pfam" id="PF11239">
    <property type="entry name" value="DUF3040"/>
    <property type="match status" value="1"/>
</dbReference>
<keyword evidence="1" id="KW-0472">Membrane</keyword>
<dbReference type="Proteomes" id="UP000198741">
    <property type="component" value="Chromosome I"/>
</dbReference>
<reference evidence="2 3" key="1">
    <citation type="submission" date="2016-10" db="EMBL/GenBank/DDBJ databases">
        <authorList>
            <person name="de Groot N.N."/>
        </authorList>
    </citation>
    <scope>NUCLEOTIDE SEQUENCE [LARGE SCALE GENOMIC DNA]</scope>
    <source>
        <strain evidence="3">P4-7,KCTC 19426,CECT 7604</strain>
    </source>
</reference>
<dbReference type="EMBL" id="LT629710">
    <property type="protein sequence ID" value="SDP45874.1"/>
    <property type="molecule type" value="Genomic_DNA"/>
</dbReference>
<evidence type="ECO:0008006" key="4">
    <source>
        <dbReference type="Google" id="ProtNLM"/>
    </source>
</evidence>
<proteinExistence type="predicted"/>
<feature type="transmembrane region" description="Helical" evidence="1">
    <location>
        <begin position="38"/>
        <end position="59"/>
    </location>
</feature>
<dbReference type="InterPro" id="IPR021401">
    <property type="entry name" value="DUF3040"/>
</dbReference>
<sequence length="113" mass="12034">MLSDRERSALTQLEHDLRESDPRWAASMARRRRSAVRLGLAAVLLVVGLAGLVGGDILAGRMAIPGTALAVAGFVLMVGATWMLGFGSSSLPAVLRSLRRGGRTPTDTHSRLR</sequence>
<dbReference type="RefSeq" id="WP_090480302.1">
    <property type="nucleotide sequence ID" value="NZ_LT629710.1"/>
</dbReference>
<name>A0A1H0SW36_9ACTN</name>